<feature type="non-terminal residue" evidence="2">
    <location>
        <position position="1"/>
    </location>
</feature>
<reference evidence="2 3" key="1">
    <citation type="journal article" date="2018" name="Nat. Biotechnol.">
        <title>A standardized bacterial taxonomy based on genome phylogeny substantially revises the tree of life.</title>
        <authorList>
            <person name="Parks D.H."/>
            <person name="Chuvochina M."/>
            <person name="Waite D.W."/>
            <person name="Rinke C."/>
            <person name="Skarshewski A."/>
            <person name="Chaumeil P.A."/>
            <person name="Hugenholtz P."/>
        </authorList>
    </citation>
    <scope>NUCLEOTIDE SEQUENCE [LARGE SCALE GENOMIC DNA]</scope>
    <source>
        <strain evidence="2">UBA8733</strain>
    </source>
</reference>
<sequence length="63" mass="7065">DAIIALDGELAGVPRRRIASAIFGENLVAEDWDGGVNSYKQRTKRLVDKGLSLMRYGYKKLLR</sequence>
<evidence type="ECO:0000259" key="1">
    <source>
        <dbReference type="Pfam" id="PF10074"/>
    </source>
</evidence>
<feature type="domain" description="T6SS Transcription factor RovC-like DNA binding" evidence="1">
    <location>
        <begin position="4"/>
        <end position="63"/>
    </location>
</feature>
<dbReference type="Proteomes" id="UP000259610">
    <property type="component" value="Unassembled WGS sequence"/>
</dbReference>
<evidence type="ECO:0000313" key="2">
    <source>
        <dbReference type="EMBL" id="HAE27233.1"/>
    </source>
</evidence>
<dbReference type="AlphaFoldDB" id="A0A3B9GXQ2"/>
<accession>A0A3B9GXQ2</accession>
<dbReference type="Pfam" id="PF10074">
    <property type="entry name" value="RovC_DNA-bd"/>
    <property type="match status" value="1"/>
</dbReference>
<dbReference type="InterPro" id="IPR018754">
    <property type="entry name" value="RovC-like_DNA-bd"/>
</dbReference>
<protein>
    <recommendedName>
        <fullName evidence="1">T6SS Transcription factor RovC-like DNA binding domain-containing protein</fullName>
    </recommendedName>
</protein>
<name>A0A3B9GXQ2_9PROT</name>
<dbReference type="EMBL" id="DMAN01000192">
    <property type="protein sequence ID" value="HAE27233.1"/>
    <property type="molecule type" value="Genomic_DNA"/>
</dbReference>
<proteinExistence type="predicted"/>
<comment type="caution">
    <text evidence="2">The sequence shown here is derived from an EMBL/GenBank/DDBJ whole genome shotgun (WGS) entry which is preliminary data.</text>
</comment>
<gene>
    <name evidence="2" type="ORF">DCG58_08745</name>
</gene>
<evidence type="ECO:0000313" key="3">
    <source>
        <dbReference type="Proteomes" id="UP000259610"/>
    </source>
</evidence>
<organism evidence="2 3">
    <name type="scientific">Hyphomonas adhaerens</name>
    <dbReference type="NCBI Taxonomy" id="81029"/>
    <lineage>
        <taxon>Bacteria</taxon>
        <taxon>Pseudomonadati</taxon>
        <taxon>Pseudomonadota</taxon>
        <taxon>Alphaproteobacteria</taxon>
        <taxon>Hyphomonadales</taxon>
        <taxon>Hyphomonadaceae</taxon>
        <taxon>Hyphomonas</taxon>
    </lineage>
</organism>